<reference evidence="4 5" key="1">
    <citation type="journal article" date="2019" name="Nat. Commun.">
        <title>A new type of DNA phosphorothioation-based antiviral system in archaea.</title>
        <authorList>
            <person name="Xiong L."/>
            <person name="Liu S."/>
            <person name="Chen S."/>
            <person name="Xiao Y."/>
            <person name="Zhu B."/>
            <person name="Gao Y."/>
            <person name="Zhang Y."/>
            <person name="Chen B."/>
            <person name="Luo J."/>
            <person name="Deng Z."/>
            <person name="Chen X."/>
            <person name="Wang L."/>
            <person name="Chen S."/>
        </authorList>
    </citation>
    <scope>NUCLEOTIDE SEQUENCE [LARGE SCALE GENOMIC DNA]</scope>
    <source>
        <strain evidence="4 5">CBA1105</strain>
    </source>
</reference>
<evidence type="ECO:0000256" key="2">
    <source>
        <dbReference type="SAM" id="Phobius"/>
    </source>
</evidence>
<keyword evidence="2" id="KW-0472">Membrane</keyword>
<feature type="compositionally biased region" description="Polar residues" evidence="1">
    <location>
        <begin position="19"/>
        <end position="28"/>
    </location>
</feature>
<dbReference type="InterPro" id="IPR058528">
    <property type="entry name" value="DUF8215"/>
</dbReference>
<proteinExistence type="predicted"/>
<feature type="transmembrane region" description="Helical" evidence="2">
    <location>
        <begin position="157"/>
        <end position="182"/>
    </location>
</feature>
<evidence type="ECO:0000259" key="3">
    <source>
        <dbReference type="Pfam" id="PF26650"/>
    </source>
</evidence>
<dbReference type="Proteomes" id="UP000296706">
    <property type="component" value="Chromosome"/>
</dbReference>
<feature type="transmembrane region" description="Helical" evidence="2">
    <location>
        <begin position="57"/>
        <end position="79"/>
    </location>
</feature>
<feature type="transmembrane region" description="Helical" evidence="2">
    <location>
        <begin position="91"/>
        <end position="110"/>
    </location>
</feature>
<dbReference type="OrthoDB" id="211656at2157"/>
<feature type="domain" description="DUF8215" evidence="3">
    <location>
        <begin position="51"/>
        <end position="178"/>
    </location>
</feature>
<accession>A0A4D6HFC3</accession>
<feature type="transmembrane region" description="Helical" evidence="2">
    <location>
        <begin position="131"/>
        <end position="151"/>
    </location>
</feature>
<dbReference type="RefSeq" id="WP_049992578.1">
    <property type="nucleotide sequence ID" value="NZ_CP031310.1"/>
</dbReference>
<keyword evidence="2" id="KW-0812">Transmembrane</keyword>
<dbReference type="EMBL" id="CP031310">
    <property type="protein sequence ID" value="QCC52251.1"/>
    <property type="molecule type" value="Genomic_DNA"/>
</dbReference>
<protein>
    <recommendedName>
        <fullName evidence="3">DUF8215 domain-containing protein</fullName>
    </recommendedName>
</protein>
<organism evidence="4 5">
    <name type="scientific">Halapricum salinum</name>
    <dbReference type="NCBI Taxonomy" id="1457250"/>
    <lineage>
        <taxon>Archaea</taxon>
        <taxon>Methanobacteriati</taxon>
        <taxon>Methanobacteriota</taxon>
        <taxon>Stenosarchaea group</taxon>
        <taxon>Halobacteria</taxon>
        <taxon>Halobacteriales</taxon>
        <taxon>Haloarculaceae</taxon>
        <taxon>Halapricum</taxon>
    </lineage>
</organism>
<name>A0A4D6HFC3_9EURY</name>
<sequence>MEPVPWETADRDPEDVIPRSQTRNTRAANSHKRRTWYGIGSLAVVEKSWFGRTLDDLVSVYADISVFSLPVLVYVWVTHPFVDQPLTAPTLAAWFAMVGVATLLRGGWITPLGSETLGWVSTRYSLLALRALYYNATLLVAIYGGLAVEALLGGPGIAVACAAAVGIAATLVFPTVADVCYYRLLGD</sequence>
<evidence type="ECO:0000256" key="1">
    <source>
        <dbReference type="SAM" id="MobiDB-lite"/>
    </source>
</evidence>
<dbReference type="GeneID" id="39848967"/>
<dbReference type="AlphaFoldDB" id="A0A4D6HFC3"/>
<gene>
    <name evidence="4" type="ORF">DV733_13860</name>
</gene>
<keyword evidence="5" id="KW-1185">Reference proteome</keyword>
<feature type="region of interest" description="Disordered" evidence="1">
    <location>
        <begin position="1"/>
        <end position="28"/>
    </location>
</feature>
<feature type="compositionally biased region" description="Basic and acidic residues" evidence="1">
    <location>
        <begin position="8"/>
        <end position="17"/>
    </location>
</feature>
<dbReference type="STRING" id="1457250.GCA_000755225_01635"/>
<evidence type="ECO:0000313" key="4">
    <source>
        <dbReference type="EMBL" id="QCC52251.1"/>
    </source>
</evidence>
<dbReference type="KEGG" id="hsn:DV733_13860"/>
<dbReference type="Pfam" id="PF26650">
    <property type="entry name" value="DUF8215"/>
    <property type="match status" value="1"/>
</dbReference>
<evidence type="ECO:0000313" key="5">
    <source>
        <dbReference type="Proteomes" id="UP000296706"/>
    </source>
</evidence>
<keyword evidence="2" id="KW-1133">Transmembrane helix</keyword>